<keyword evidence="2" id="KW-0520">NAD</keyword>
<dbReference type="GO" id="GO:0048038">
    <property type="term" value="F:quinone binding"/>
    <property type="evidence" value="ECO:0007669"/>
    <property type="project" value="UniProtKB-UniRule"/>
</dbReference>
<feature type="transmembrane region" description="Helical" evidence="2">
    <location>
        <begin position="31"/>
        <end position="53"/>
    </location>
</feature>
<reference evidence="3 4" key="1">
    <citation type="submission" date="2019-11" db="EMBL/GenBank/DDBJ databases">
        <title>Comparative genomics of hydrocarbon-degrading Desulfosarcina strains.</title>
        <authorList>
            <person name="Watanabe M."/>
            <person name="Kojima H."/>
            <person name="Fukui M."/>
        </authorList>
    </citation>
    <scope>NUCLEOTIDE SEQUENCE [LARGE SCALE GENOMIC DNA]</scope>
    <source>
        <strain evidence="3 4">PL12</strain>
    </source>
</reference>
<comment type="subcellular location">
    <subcellularLocation>
        <location evidence="2">Cell membrane</location>
        <topology evidence="2">Multi-pass membrane protein</topology>
    </subcellularLocation>
</comment>
<dbReference type="OrthoDB" id="9790848at2"/>
<feature type="transmembrane region" description="Helical" evidence="2">
    <location>
        <begin position="6"/>
        <end position="24"/>
    </location>
</feature>
<dbReference type="GO" id="GO:0008137">
    <property type="term" value="F:NADH dehydrogenase (ubiquinone) activity"/>
    <property type="evidence" value="ECO:0007669"/>
    <property type="project" value="UniProtKB-UniRule"/>
</dbReference>
<feature type="transmembrane region" description="Helical" evidence="2">
    <location>
        <begin position="91"/>
        <end position="111"/>
    </location>
</feature>
<dbReference type="GO" id="GO:0005886">
    <property type="term" value="C:plasma membrane"/>
    <property type="evidence" value="ECO:0007669"/>
    <property type="project" value="UniProtKB-SubCell"/>
</dbReference>
<dbReference type="Pfam" id="PF00499">
    <property type="entry name" value="Oxidored_q3"/>
    <property type="match status" value="1"/>
</dbReference>
<evidence type="ECO:0000256" key="1">
    <source>
        <dbReference type="ARBA" id="ARBA00005698"/>
    </source>
</evidence>
<keyword evidence="2" id="KW-1133">Transmembrane helix</keyword>
<keyword evidence="2" id="KW-0472">Membrane</keyword>
<protein>
    <recommendedName>
        <fullName evidence="2">NADH-quinone oxidoreductase subunit J</fullName>
        <ecNumber evidence="2">7.1.1.-</ecNumber>
    </recommendedName>
</protein>
<dbReference type="PANTHER" id="PTHR33269:SF17">
    <property type="entry name" value="NADH-UBIQUINONE OXIDOREDUCTASE CHAIN 6"/>
    <property type="match status" value="1"/>
</dbReference>
<dbReference type="EC" id="7.1.1.-" evidence="2"/>
<evidence type="ECO:0000256" key="2">
    <source>
        <dbReference type="RuleBase" id="RU004429"/>
    </source>
</evidence>
<keyword evidence="2" id="KW-1003">Cell membrane</keyword>
<dbReference type="RefSeq" id="WP_155317418.1">
    <property type="nucleotide sequence ID" value="NZ_AP021874.1"/>
</dbReference>
<keyword evidence="4" id="KW-1185">Reference proteome</keyword>
<dbReference type="InterPro" id="IPR042106">
    <property type="entry name" value="Nuo/plastoQ_OxRdtase_6_NuoJ"/>
</dbReference>
<dbReference type="EMBL" id="AP021874">
    <property type="protein sequence ID" value="BBO69374.1"/>
    <property type="molecule type" value="Genomic_DNA"/>
</dbReference>
<feature type="transmembrane region" description="Helical" evidence="2">
    <location>
        <begin position="137"/>
        <end position="160"/>
    </location>
</feature>
<organism evidence="3 4">
    <name type="scientific">Desulfosarcina alkanivorans</name>
    <dbReference type="NCBI Taxonomy" id="571177"/>
    <lineage>
        <taxon>Bacteria</taxon>
        <taxon>Pseudomonadati</taxon>
        <taxon>Thermodesulfobacteriota</taxon>
        <taxon>Desulfobacteria</taxon>
        <taxon>Desulfobacterales</taxon>
        <taxon>Desulfosarcinaceae</taxon>
        <taxon>Desulfosarcina</taxon>
    </lineage>
</organism>
<comment type="function">
    <text evidence="2">NDH-1 shuttles electrons from NADH, via FMN and iron-sulfur (Fe-S) centers, to quinones in the respiratory chain. Couples the redox reaction to proton translocation (for every two electrons transferred, four hydrogen ions are translocated across the cytoplasmic membrane), and thus conserves the redox energy in a proton gradient.</text>
</comment>
<dbReference type="AlphaFoldDB" id="A0A5K7YSY0"/>
<accession>A0A5K7YSY0</accession>
<name>A0A5K7YSY0_9BACT</name>
<sequence>MSLLTLLFYAIALLILASTVLAVTRRNMVHAVLYLVLSFFGTAMLFYLLGAPFLAALEIIIYAGAIMVLFLFLIMMIRLKKRPGMFFPAGQLLPAIFISVGFLLVNTVLVGRDTSGWAPLSAAQASPMTFGVFLFQAHWLAVEIASMLLLVALVGAYVLGIRVRPPSADRQKEAP</sequence>
<comment type="catalytic activity">
    <reaction evidence="2">
        <text>a quinone + NADH + 5 H(+)(in) = a quinol + NAD(+) + 4 H(+)(out)</text>
        <dbReference type="Rhea" id="RHEA:57888"/>
        <dbReference type="ChEBI" id="CHEBI:15378"/>
        <dbReference type="ChEBI" id="CHEBI:24646"/>
        <dbReference type="ChEBI" id="CHEBI:57540"/>
        <dbReference type="ChEBI" id="CHEBI:57945"/>
        <dbReference type="ChEBI" id="CHEBI:132124"/>
    </reaction>
</comment>
<evidence type="ECO:0000313" key="3">
    <source>
        <dbReference type="EMBL" id="BBO69374.1"/>
    </source>
</evidence>
<proteinExistence type="inferred from homology"/>
<keyword evidence="2" id="KW-0812">Transmembrane</keyword>
<feature type="transmembrane region" description="Helical" evidence="2">
    <location>
        <begin position="59"/>
        <end position="79"/>
    </location>
</feature>
<dbReference type="Proteomes" id="UP000427906">
    <property type="component" value="Chromosome"/>
</dbReference>
<keyword evidence="2" id="KW-0874">Quinone</keyword>
<gene>
    <name evidence="3" type="primary">nuoJ</name>
    <name evidence="3" type="ORF">DSCA_33040</name>
</gene>
<dbReference type="KEGG" id="dalk:DSCA_33040"/>
<evidence type="ECO:0000313" key="4">
    <source>
        <dbReference type="Proteomes" id="UP000427906"/>
    </source>
</evidence>
<dbReference type="PANTHER" id="PTHR33269">
    <property type="entry name" value="NADH-UBIQUINONE OXIDOREDUCTASE CHAIN 6"/>
    <property type="match status" value="1"/>
</dbReference>
<dbReference type="InterPro" id="IPR001457">
    <property type="entry name" value="NADH_UbQ/plastoQ_OxRdtase_su6"/>
</dbReference>
<dbReference type="Gene3D" id="1.20.120.1200">
    <property type="entry name" value="NADH-ubiquinone/plastoquinone oxidoreductase chain 6, subunit NuoJ"/>
    <property type="match status" value="1"/>
</dbReference>
<comment type="similarity">
    <text evidence="1 2">Belongs to the complex I subunit 6 family.</text>
</comment>